<evidence type="ECO:0000256" key="4">
    <source>
        <dbReference type="ARBA" id="ARBA00022840"/>
    </source>
</evidence>
<dbReference type="Gene3D" id="1.25.40.10">
    <property type="entry name" value="Tetratricopeptide repeat domain"/>
    <property type="match status" value="2"/>
</dbReference>
<dbReference type="InterPro" id="IPR000719">
    <property type="entry name" value="Prot_kinase_dom"/>
</dbReference>
<evidence type="ECO:0000256" key="3">
    <source>
        <dbReference type="ARBA" id="ARBA00022777"/>
    </source>
</evidence>
<keyword evidence="8" id="KW-0723">Serine/threonine-protein kinase</keyword>
<dbReference type="RefSeq" id="WP_150077076.1">
    <property type="nucleotide sequence ID" value="NZ_VWOX01000007.1"/>
</dbReference>
<dbReference type="InterPro" id="IPR011990">
    <property type="entry name" value="TPR-like_helical_dom_sf"/>
</dbReference>
<dbReference type="AlphaFoldDB" id="A0A5M6D9N8"/>
<evidence type="ECO:0000256" key="2">
    <source>
        <dbReference type="ARBA" id="ARBA00022741"/>
    </source>
</evidence>
<sequence length="847" mass="94634">MNLRLVKVDDPAIDESMPVADSIEQASPAEIRLQELLEQYTNLIEGGEPFARSEWLRQVEDASPGLIDEVRESIVQIDALARLACYEQESDSPFPNITGFRCVGKLGQGGNGIVYEAIEEKLGRRVALKVFPGVIASDTKAHARFIIEAQAAARLNHPRIVPVYQIGEGDSWGAFRYMAMQLVNGQSLAKRLEQGVPEPMRAVAWMIDVAEAIAHAHQCGVIHRDIKPSNLLIDEAQNVMVTDFGLARLRFRADATDCRETLTATGDRVGTLAYMSPQQAAGDPVDERTDVYSLGLTLYEMLTGRRAIEGATIDEVDSFRKRTTQLSLRQFDKRLPRELGKIVAKATMADVVDRYPSVSDFLDDLRRFRDGRPVTATSPSVARRISLLLVRHRTLAITLAGTCLLATGIAWLVAARLAIAHHQLQDALNQSQQNLHRSEEILDRFGLLAADQLRHVEGAQNVRRELLSTALTYYQEHAECVGSQSGFSQQSGITHFKAAQILDEMGADQDAVHAYLESMQLLKNLRRRSPLAERTLGLCLNNLAVLDAEADRRERAHWMFHAAIEQQRRWHERSLDPQPIAEDLARTRGNFAMLMIREEQFGQATEQLERSLDDLEAAEESREVELVRSMVLSNLAFLARDDSPRRAESLLNEAINRLTNLERRTRQDGGELQRVEVIQMLANAHSDMATLQVHRPGDALANYRQAEHWLESISEIEPFDRQFAAQWAVTLNDHGRLLVSIGQTDQGAKRFVKAISLLESLARVDSTAEHYRWSLAGTLLNLGRALGSSGRYAEAKDALQRSLLIQRSDSQSVSESNPSIRQSRAELLGATTAELARLDAQRQGERP</sequence>
<reference evidence="8 9" key="1">
    <citation type="submission" date="2019-08" db="EMBL/GenBank/DDBJ databases">
        <authorList>
            <person name="Dhanesh K."/>
            <person name="Kumar G."/>
            <person name="Sasikala C."/>
            <person name="Venkata Ramana C."/>
        </authorList>
    </citation>
    <scope>NUCLEOTIDE SEQUENCE [LARGE SCALE GENOMIC DNA]</scope>
    <source>
        <strain evidence="8 9">JC645</strain>
    </source>
</reference>
<dbReference type="SMART" id="SM00028">
    <property type="entry name" value="TPR"/>
    <property type="match status" value="2"/>
</dbReference>
<feature type="domain" description="Protein kinase" evidence="7">
    <location>
        <begin position="100"/>
        <end position="369"/>
    </location>
</feature>
<keyword evidence="2 5" id="KW-0547">Nucleotide-binding</keyword>
<dbReference type="GO" id="GO:0005524">
    <property type="term" value="F:ATP binding"/>
    <property type="evidence" value="ECO:0007669"/>
    <property type="project" value="UniProtKB-UniRule"/>
</dbReference>
<dbReference type="SUPFAM" id="SSF48452">
    <property type="entry name" value="TPR-like"/>
    <property type="match status" value="2"/>
</dbReference>
<keyword evidence="3 8" id="KW-0418">Kinase</keyword>
<name>A0A5M6D9N8_9BACT</name>
<dbReference type="PROSITE" id="PS00108">
    <property type="entry name" value="PROTEIN_KINASE_ST"/>
    <property type="match status" value="1"/>
</dbReference>
<dbReference type="Pfam" id="PF00069">
    <property type="entry name" value="Pkinase"/>
    <property type="match status" value="1"/>
</dbReference>
<dbReference type="InterPro" id="IPR011009">
    <property type="entry name" value="Kinase-like_dom_sf"/>
</dbReference>
<dbReference type="PROSITE" id="PS00107">
    <property type="entry name" value="PROTEIN_KINASE_ATP"/>
    <property type="match status" value="1"/>
</dbReference>
<accession>A0A5M6D9N8</accession>
<organism evidence="8 9">
    <name type="scientific">Roseiconus nitratireducens</name>
    <dbReference type="NCBI Taxonomy" id="2605748"/>
    <lineage>
        <taxon>Bacteria</taxon>
        <taxon>Pseudomonadati</taxon>
        <taxon>Planctomycetota</taxon>
        <taxon>Planctomycetia</taxon>
        <taxon>Pirellulales</taxon>
        <taxon>Pirellulaceae</taxon>
        <taxon>Roseiconus</taxon>
    </lineage>
</organism>
<feature type="binding site" evidence="5">
    <location>
        <position position="129"/>
    </location>
    <ligand>
        <name>ATP</name>
        <dbReference type="ChEBI" id="CHEBI:30616"/>
    </ligand>
</feature>
<dbReference type="Gene3D" id="1.10.510.10">
    <property type="entry name" value="Transferase(Phosphotransferase) domain 1"/>
    <property type="match status" value="1"/>
</dbReference>
<keyword evidence="1" id="KW-0808">Transferase</keyword>
<dbReference type="PANTHER" id="PTHR43289:SF6">
    <property type="entry name" value="SERINE_THREONINE-PROTEIN KINASE NEKL-3"/>
    <property type="match status" value="1"/>
</dbReference>
<comment type="caution">
    <text evidence="8">The sequence shown here is derived from an EMBL/GenBank/DDBJ whole genome shotgun (WGS) entry which is preliminary data.</text>
</comment>
<dbReference type="PANTHER" id="PTHR43289">
    <property type="entry name" value="MITOGEN-ACTIVATED PROTEIN KINASE KINASE KINASE 20-RELATED"/>
    <property type="match status" value="1"/>
</dbReference>
<dbReference type="SMART" id="SM00220">
    <property type="entry name" value="S_TKc"/>
    <property type="match status" value="1"/>
</dbReference>
<dbReference type="InterPro" id="IPR008271">
    <property type="entry name" value="Ser/Thr_kinase_AS"/>
</dbReference>
<evidence type="ECO:0000256" key="6">
    <source>
        <dbReference type="SAM" id="Coils"/>
    </source>
</evidence>
<dbReference type="Proteomes" id="UP000324479">
    <property type="component" value="Unassembled WGS sequence"/>
</dbReference>
<dbReference type="InterPro" id="IPR017441">
    <property type="entry name" value="Protein_kinase_ATP_BS"/>
</dbReference>
<dbReference type="CDD" id="cd14014">
    <property type="entry name" value="STKc_PknB_like"/>
    <property type="match status" value="1"/>
</dbReference>
<evidence type="ECO:0000313" key="8">
    <source>
        <dbReference type="EMBL" id="KAA5542659.1"/>
    </source>
</evidence>
<dbReference type="InterPro" id="IPR019734">
    <property type="entry name" value="TPR_rpt"/>
</dbReference>
<dbReference type="GO" id="GO:0004674">
    <property type="term" value="F:protein serine/threonine kinase activity"/>
    <property type="evidence" value="ECO:0007669"/>
    <property type="project" value="UniProtKB-KW"/>
</dbReference>
<protein>
    <submittedName>
        <fullName evidence="8">Serine/threonine protein kinase</fullName>
    </submittedName>
</protein>
<evidence type="ECO:0000256" key="1">
    <source>
        <dbReference type="ARBA" id="ARBA00022679"/>
    </source>
</evidence>
<proteinExistence type="predicted"/>
<evidence type="ECO:0000313" key="9">
    <source>
        <dbReference type="Proteomes" id="UP000324479"/>
    </source>
</evidence>
<dbReference type="SUPFAM" id="SSF56112">
    <property type="entry name" value="Protein kinase-like (PK-like)"/>
    <property type="match status" value="1"/>
</dbReference>
<evidence type="ECO:0000256" key="5">
    <source>
        <dbReference type="PROSITE-ProRule" id="PRU10141"/>
    </source>
</evidence>
<dbReference type="EMBL" id="VWOX01000007">
    <property type="protein sequence ID" value="KAA5542659.1"/>
    <property type="molecule type" value="Genomic_DNA"/>
</dbReference>
<dbReference type="PROSITE" id="PS50011">
    <property type="entry name" value="PROTEIN_KINASE_DOM"/>
    <property type="match status" value="1"/>
</dbReference>
<keyword evidence="4 5" id="KW-0067">ATP-binding</keyword>
<keyword evidence="9" id="KW-1185">Reference proteome</keyword>
<feature type="coiled-coil region" evidence="6">
    <location>
        <begin position="598"/>
        <end position="625"/>
    </location>
</feature>
<dbReference type="Gene3D" id="3.30.200.20">
    <property type="entry name" value="Phosphorylase Kinase, domain 1"/>
    <property type="match status" value="1"/>
</dbReference>
<evidence type="ECO:0000259" key="7">
    <source>
        <dbReference type="PROSITE" id="PS50011"/>
    </source>
</evidence>
<gene>
    <name evidence="8" type="ORF">FYK55_14090</name>
</gene>
<keyword evidence="6" id="KW-0175">Coiled coil</keyword>